<dbReference type="GO" id="GO:0016491">
    <property type="term" value="F:oxidoreductase activity"/>
    <property type="evidence" value="ECO:0007669"/>
    <property type="project" value="UniProtKB-KW"/>
</dbReference>
<keyword evidence="13" id="KW-1185">Reference proteome</keyword>
<dbReference type="EMBL" id="CDHN01000001">
    <property type="protein sequence ID" value="CEJ80077.1"/>
    <property type="molecule type" value="Genomic_DNA"/>
</dbReference>
<organism evidence="12 13">
    <name type="scientific">[Torrubiella] hemipterigena</name>
    <dbReference type="NCBI Taxonomy" id="1531966"/>
    <lineage>
        <taxon>Eukaryota</taxon>
        <taxon>Fungi</taxon>
        <taxon>Dikarya</taxon>
        <taxon>Ascomycota</taxon>
        <taxon>Pezizomycotina</taxon>
        <taxon>Sordariomycetes</taxon>
        <taxon>Hypocreomycetidae</taxon>
        <taxon>Hypocreales</taxon>
        <taxon>Clavicipitaceae</taxon>
        <taxon>Clavicipitaceae incertae sedis</taxon>
        <taxon>'Torrubiella' clade</taxon>
    </lineage>
</organism>
<evidence type="ECO:0000256" key="9">
    <source>
        <dbReference type="ARBA" id="ARBA00047598"/>
    </source>
</evidence>
<dbReference type="InterPro" id="IPR036188">
    <property type="entry name" value="FAD/NAD-bd_sf"/>
</dbReference>
<dbReference type="EC" id="1.14.13.196" evidence="4"/>
<reference evidence="12 13" key="1">
    <citation type="journal article" date="2015" name="Genome Announc.">
        <title>Draft Genome Sequence and Gene Annotation of the Entomopathogenic Fungus Verticillium hemipterigenum.</title>
        <authorList>
            <person name="Horn F."/>
            <person name="Habel A."/>
            <person name="Scharf D.H."/>
            <person name="Dworschak J."/>
            <person name="Brakhage A.A."/>
            <person name="Guthke R."/>
            <person name="Hertweck C."/>
            <person name="Linde J."/>
        </authorList>
    </citation>
    <scope>NUCLEOTIDE SEQUENCE [LARGE SCALE GENOMIC DNA]</scope>
</reference>
<dbReference type="OrthoDB" id="3519933at2759"/>
<name>A0A0A1T1H4_9HYPO</name>
<dbReference type="PANTHER" id="PTHR42802">
    <property type="entry name" value="MONOOXYGENASE"/>
    <property type="match status" value="1"/>
</dbReference>
<keyword evidence="5" id="KW-0285">Flavoprotein</keyword>
<dbReference type="STRING" id="1531966.A0A0A1T1H4"/>
<comment type="catalytic activity">
    <reaction evidence="9">
        <text>L-ornithine + NADPH + O2 = N(5)-hydroxy-L-ornithine + NADP(+) + H2O</text>
        <dbReference type="Rhea" id="RHEA:41508"/>
        <dbReference type="ChEBI" id="CHEBI:15377"/>
        <dbReference type="ChEBI" id="CHEBI:15379"/>
        <dbReference type="ChEBI" id="CHEBI:46911"/>
        <dbReference type="ChEBI" id="CHEBI:57783"/>
        <dbReference type="ChEBI" id="CHEBI:58349"/>
        <dbReference type="ChEBI" id="CHEBI:78275"/>
        <dbReference type="EC" id="1.14.13.196"/>
    </reaction>
</comment>
<dbReference type="Proteomes" id="UP000039046">
    <property type="component" value="Unassembled WGS sequence"/>
</dbReference>
<evidence type="ECO:0000256" key="8">
    <source>
        <dbReference type="ARBA" id="ARBA00023002"/>
    </source>
</evidence>
<evidence type="ECO:0000256" key="7">
    <source>
        <dbReference type="ARBA" id="ARBA00022857"/>
    </source>
</evidence>
<dbReference type="GO" id="GO:0006879">
    <property type="term" value="P:intracellular iron ion homeostasis"/>
    <property type="evidence" value="ECO:0007669"/>
    <property type="project" value="TreeGrafter"/>
</dbReference>
<evidence type="ECO:0000256" key="2">
    <source>
        <dbReference type="ARBA" id="ARBA00004924"/>
    </source>
</evidence>
<evidence type="ECO:0000313" key="12">
    <source>
        <dbReference type="EMBL" id="CEJ80077.1"/>
    </source>
</evidence>
<proteinExistence type="inferred from homology"/>
<comment type="similarity">
    <text evidence="3">Belongs to the lysine N(6)-hydroxylase/L-ornithine N(5)-oxygenase family.</text>
</comment>
<dbReference type="AlphaFoldDB" id="A0A0A1T1H4"/>
<dbReference type="Gene3D" id="3.50.50.60">
    <property type="entry name" value="FAD/NAD(P)-binding domain"/>
    <property type="match status" value="1"/>
</dbReference>
<comment type="cofactor">
    <cofactor evidence="1">
        <name>FAD</name>
        <dbReference type="ChEBI" id="CHEBI:57692"/>
    </cofactor>
</comment>
<feature type="region of interest" description="Disordered" evidence="11">
    <location>
        <begin position="1"/>
        <end position="53"/>
    </location>
</feature>
<evidence type="ECO:0000256" key="1">
    <source>
        <dbReference type="ARBA" id="ARBA00001974"/>
    </source>
</evidence>
<comment type="catalytic activity">
    <reaction evidence="10">
        <text>L-ornithine + NADH + O2 = N(5)-hydroxy-L-ornithine + NAD(+) + H2O</text>
        <dbReference type="Rhea" id="RHEA:41512"/>
        <dbReference type="ChEBI" id="CHEBI:15377"/>
        <dbReference type="ChEBI" id="CHEBI:15379"/>
        <dbReference type="ChEBI" id="CHEBI:46911"/>
        <dbReference type="ChEBI" id="CHEBI:57540"/>
        <dbReference type="ChEBI" id="CHEBI:57945"/>
        <dbReference type="ChEBI" id="CHEBI:78275"/>
        <dbReference type="EC" id="1.14.13.196"/>
    </reaction>
</comment>
<evidence type="ECO:0000256" key="11">
    <source>
        <dbReference type="SAM" id="MobiDB-lite"/>
    </source>
</evidence>
<keyword evidence="6" id="KW-0274">FAD</keyword>
<evidence type="ECO:0000256" key="10">
    <source>
        <dbReference type="ARBA" id="ARBA00049248"/>
    </source>
</evidence>
<sequence>MSPHTITDSHIEPNGTWASTLEPVSNGAVSHDVSTNGNGHGAETPAVNGNGGAVTAHQIPAARRMYDNKSRHLDATPLDDEFDLVCVGFGPASLAIAVALHDAMESGKKLRPNGAAPKVLFIEKQNRFAWHAGMLLPGAKMQISFVKDLATLRDPRSEFTFLNYLHQQDRLVDFTNLGTFLPARVEYEDYLRWCSSFFSHLVQFNEEVLTVSPVKDTSDPVNQFVVQSQNAKTGHVQTYKARNVLLATGGRPSFPKSFPLKHPQIIHSSQYAYMVPQLLTQRNKPYKVAVVGAGQSAAEIFHNIHHLYPNSQTWLVMRQEFLKPSDDSPFVNSIFNPEYIDSLFPKSAKDRSNFLADARATNYGVVRLELIEELYTTMYDQRRDLGPDETNWPHRILGGREITNIDTAGDKVQIKVQQIRDGAISPVAGPGEEELLDADLIIAATGYQRNAHIDMLKGTWDMLPKASPGSVEFAKGVTGWNVSTDQGERKLAVGRDYRVNYTAGQVAGDAGIWLQGCCEGTHGLSDTLLSVLATRSGEMVESIFKPE</sequence>
<protein>
    <recommendedName>
        <fullName evidence="4">L-ornithine N(5)-monooxygenase [NAD(P)H]</fullName>
        <ecNumber evidence="4">1.14.13.196</ecNumber>
    </recommendedName>
</protein>
<evidence type="ECO:0000313" key="13">
    <source>
        <dbReference type="Proteomes" id="UP000039046"/>
    </source>
</evidence>
<dbReference type="InterPro" id="IPR025700">
    <property type="entry name" value="Lys/Orn_oxygenase"/>
</dbReference>
<gene>
    <name evidence="12" type="ORF">VHEMI00282</name>
</gene>
<comment type="pathway">
    <text evidence="2">Siderophore biosynthesis.</text>
</comment>
<evidence type="ECO:0000256" key="5">
    <source>
        <dbReference type="ARBA" id="ARBA00022630"/>
    </source>
</evidence>
<dbReference type="HOGENOM" id="CLU_020931_2_0_1"/>
<accession>A0A0A1T1H4</accession>
<evidence type="ECO:0000256" key="3">
    <source>
        <dbReference type="ARBA" id="ARBA00007588"/>
    </source>
</evidence>
<keyword evidence="8" id="KW-0560">Oxidoreductase</keyword>
<dbReference type="Pfam" id="PF13434">
    <property type="entry name" value="Lys_Orn_oxgnase"/>
    <property type="match status" value="1"/>
</dbReference>
<dbReference type="PANTHER" id="PTHR42802:SF1">
    <property type="entry name" value="L-ORNITHINE N(5)-MONOOXYGENASE"/>
    <property type="match status" value="1"/>
</dbReference>
<evidence type="ECO:0000256" key="4">
    <source>
        <dbReference type="ARBA" id="ARBA00012881"/>
    </source>
</evidence>
<dbReference type="SUPFAM" id="SSF51905">
    <property type="entry name" value="FAD/NAD(P)-binding domain"/>
    <property type="match status" value="2"/>
</dbReference>
<dbReference type="PRINTS" id="PR00368">
    <property type="entry name" value="FADPNR"/>
</dbReference>
<keyword evidence="7" id="KW-0521">NADP</keyword>
<evidence type="ECO:0000256" key="6">
    <source>
        <dbReference type="ARBA" id="ARBA00022827"/>
    </source>
</evidence>